<dbReference type="Proteomes" id="UP000831701">
    <property type="component" value="Chromosome 13"/>
</dbReference>
<keyword evidence="2" id="KW-1185">Reference proteome</keyword>
<name>A0ACB8W9I6_9TELE</name>
<evidence type="ECO:0000313" key="2">
    <source>
        <dbReference type="Proteomes" id="UP000831701"/>
    </source>
</evidence>
<proteinExistence type="predicted"/>
<sequence>MATQVNHLALQLQRVISRLDELVTPKPVASPVAQPTTPPSLPPASSLPLRLAAPEKFSGDSGDCRTFLVQCDLHFKNDPGSFVSSQVKVTFMISHLSDRAAAWAMVEWARRATSIAEPQTTGSESGRLCTLAADSGWNESAVSDALLNGLAEEKKDHLAPHDLPTDFENLVDFTLTLSFRRGRERDNASAGGPLSPRVRHGFLASFTALLVLRLLLLDPEERQRRPTQGSCVPSPASSDYPDLSKVPPCYHDLKAVFNKVKATSLPPHREWDCAIDLLPGAPIPKVRLYSISGPKRKAMAECIEASLNDITIKNRYPLPLISSTFKLLQQARIFTKLDLRNTYHLVRIREGDEWKTGFNIPHANCIALNSVISLAPPLECPLDTTQSLDSNGQTERLNQEPETCLRCLVAQNQTTWSEYLT</sequence>
<comment type="caution">
    <text evidence="1">The sequence shown here is derived from an EMBL/GenBank/DDBJ whole genome shotgun (WGS) entry which is preliminary data.</text>
</comment>
<dbReference type="EMBL" id="CM041543">
    <property type="protein sequence ID" value="KAI3364685.1"/>
    <property type="molecule type" value="Genomic_DNA"/>
</dbReference>
<feature type="non-terminal residue" evidence="1">
    <location>
        <position position="421"/>
    </location>
</feature>
<reference evidence="1" key="1">
    <citation type="submission" date="2022-04" db="EMBL/GenBank/DDBJ databases">
        <title>Jade perch genome.</title>
        <authorList>
            <person name="Chao B."/>
        </authorList>
    </citation>
    <scope>NUCLEOTIDE SEQUENCE</scope>
    <source>
        <strain evidence="1">CB-2022</strain>
    </source>
</reference>
<evidence type="ECO:0000313" key="1">
    <source>
        <dbReference type="EMBL" id="KAI3364685.1"/>
    </source>
</evidence>
<organism evidence="1 2">
    <name type="scientific">Scortum barcoo</name>
    <name type="common">barcoo grunter</name>
    <dbReference type="NCBI Taxonomy" id="214431"/>
    <lineage>
        <taxon>Eukaryota</taxon>
        <taxon>Metazoa</taxon>
        <taxon>Chordata</taxon>
        <taxon>Craniata</taxon>
        <taxon>Vertebrata</taxon>
        <taxon>Euteleostomi</taxon>
        <taxon>Actinopterygii</taxon>
        <taxon>Neopterygii</taxon>
        <taxon>Teleostei</taxon>
        <taxon>Neoteleostei</taxon>
        <taxon>Acanthomorphata</taxon>
        <taxon>Eupercaria</taxon>
        <taxon>Centrarchiformes</taxon>
        <taxon>Terapontoidei</taxon>
        <taxon>Terapontidae</taxon>
        <taxon>Scortum</taxon>
    </lineage>
</organism>
<accession>A0ACB8W9I6</accession>
<protein>
    <submittedName>
        <fullName evidence="1">Uncharacterized protein</fullName>
    </submittedName>
</protein>
<gene>
    <name evidence="1" type="ORF">L3Q82_011465</name>
</gene>